<name>A0ABU7EPA2_9TELE</name>
<organism evidence="1 2">
    <name type="scientific">Characodon lateralis</name>
    <dbReference type="NCBI Taxonomy" id="208331"/>
    <lineage>
        <taxon>Eukaryota</taxon>
        <taxon>Metazoa</taxon>
        <taxon>Chordata</taxon>
        <taxon>Craniata</taxon>
        <taxon>Vertebrata</taxon>
        <taxon>Euteleostomi</taxon>
        <taxon>Actinopterygii</taxon>
        <taxon>Neopterygii</taxon>
        <taxon>Teleostei</taxon>
        <taxon>Neoteleostei</taxon>
        <taxon>Acanthomorphata</taxon>
        <taxon>Ovalentaria</taxon>
        <taxon>Atherinomorphae</taxon>
        <taxon>Cyprinodontiformes</taxon>
        <taxon>Goodeidae</taxon>
        <taxon>Characodon</taxon>
    </lineage>
</organism>
<dbReference type="Proteomes" id="UP001352852">
    <property type="component" value="Unassembled WGS sequence"/>
</dbReference>
<evidence type="ECO:0000313" key="2">
    <source>
        <dbReference type="Proteomes" id="UP001352852"/>
    </source>
</evidence>
<dbReference type="EMBL" id="JAHUTJ010059310">
    <property type="protein sequence ID" value="MED6287844.1"/>
    <property type="molecule type" value="Genomic_DNA"/>
</dbReference>
<comment type="caution">
    <text evidence="1">The sequence shown here is derived from an EMBL/GenBank/DDBJ whole genome shotgun (WGS) entry which is preliminary data.</text>
</comment>
<evidence type="ECO:0000313" key="1">
    <source>
        <dbReference type="EMBL" id="MED6287844.1"/>
    </source>
</evidence>
<protein>
    <submittedName>
        <fullName evidence="1">Uncharacterized protein</fullName>
    </submittedName>
</protein>
<keyword evidence="2" id="KW-1185">Reference proteome</keyword>
<accession>A0ABU7EPA2</accession>
<sequence length="81" mass="9496">MEDKVINNKFGLERFAASEDKIRCYTRFASYAHLMSFWSQIEPATHDMYVTRAQTVRPAVSTHWGRCRKTWLTNLRSTSPP</sequence>
<proteinExistence type="predicted"/>
<reference evidence="1 2" key="1">
    <citation type="submission" date="2021-06" db="EMBL/GenBank/DDBJ databases">
        <authorList>
            <person name="Palmer J.M."/>
        </authorList>
    </citation>
    <scope>NUCLEOTIDE SEQUENCE [LARGE SCALE GENOMIC DNA]</scope>
    <source>
        <strain evidence="1 2">CL_MEX2019</strain>
        <tissue evidence="1">Muscle</tissue>
    </source>
</reference>
<gene>
    <name evidence="1" type="ORF">CHARACLAT_020449</name>
</gene>